<dbReference type="InterPro" id="IPR013087">
    <property type="entry name" value="Znf_C2H2_type"/>
</dbReference>
<dbReference type="GO" id="GO:0008270">
    <property type="term" value="F:zinc ion binding"/>
    <property type="evidence" value="ECO:0007669"/>
    <property type="project" value="UniProtKB-KW"/>
</dbReference>
<dbReference type="PROSITE" id="PS00028">
    <property type="entry name" value="ZINC_FINGER_C2H2_1"/>
    <property type="match status" value="2"/>
</dbReference>
<evidence type="ECO:0000313" key="14">
    <source>
        <dbReference type="EMBL" id="KIO09886.1"/>
    </source>
</evidence>
<dbReference type="InParanoid" id="A0A0C3PM81"/>
<evidence type="ECO:0000256" key="10">
    <source>
        <dbReference type="ARBA" id="ARBA00038474"/>
    </source>
</evidence>
<evidence type="ECO:0000256" key="5">
    <source>
        <dbReference type="ARBA" id="ARBA00022833"/>
    </source>
</evidence>
<keyword evidence="9" id="KW-0539">Nucleus</keyword>
<dbReference type="GO" id="GO:0005634">
    <property type="term" value="C:nucleus"/>
    <property type="evidence" value="ECO:0007669"/>
    <property type="project" value="UniProtKB-SubCell"/>
</dbReference>
<evidence type="ECO:0000313" key="15">
    <source>
        <dbReference type="Proteomes" id="UP000054217"/>
    </source>
</evidence>
<dbReference type="InterPro" id="IPR036236">
    <property type="entry name" value="Znf_C2H2_sf"/>
</dbReference>
<evidence type="ECO:0000256" key="12">
    <source>
        <dbReference type="SAM" id="MobiDB-lite"/>
    </source>
</evidence>
<dbReference type="GO" id="GO:0000981">
    <property type="term" value="F:DNA-binding transcription factor activity, RNA polymerase II-specific"/>
    <property type="evidence" value="ECO:0007669"/>
    <property type="project" value="TreeGrafter"/>
</dbReference>
<dbReference type="FunFam" id="3.30.160.60:FF:001102">
    <property type="entry name" value="Transcription factor IIIA"/>
    <property type="match status" value="1"/>
</dbReference>
<evidence type="ECO:0000256" key="2">
    <source>
        <dbReference type="ARBA" id="ARBA00022723"/>
    </source>
</evidence>
<keyword evidence="8" id="KW-0804">Transcription</keyword>
<dbReference type="SMART" id="SM00355">
    <property type="entry name" value="ZnF_C2H2"/>
    <property type="match status" value="2"/>
</dbReference>
<reference evidence="14 15" key="1">
    <citation type="submission" date="2014-04" db="EMBL/GenBank/DDBJ databases">
        <authorList>
            <consortium name="DOE Joint Genome Institute"/>
            <person name="Kuo A."/>
            <person name="Kohler A."/>
            <person name="Costa M.D."/>
            <person name="Nagy L.G."/>
            <person name="Floudas D."/>
            <person name="Copeland A."/>
            <person name="Barry K.W."/>
            <person name="Cichocki N."/>
            <person name="Veneault-Fourrey C."/>
            <person name="LaButti K."/>
            <person name="Lindquist E.A."/>
            <person name="Lipzen A."/>
            <person name="Lundell T."/>
            <person name="Morin E."/>
            <person name="Murat C."/>
            <person name="Sun H."/>
            <person name="Tunlid A."/>
            <person name="Henrissat B."/>
            <person name="Grigoriev I.V."/>
            <person name="Hibbett D.S."/>
            <person name="Martin F."/>
            <person name="Nordberg H.P."/>
            <person name="Cantor M.N."/>
            <person name="Hua S.X."/>
        </authorList>
    </citation>
    <scope>NUCLEOTIDE SEQUENCE [LARGE SCALE GENOMIC DNA]</scope>
    <source>
        <strain evidence="14 15">Marx 270</strain>
    </source>
</reference>
<feature type="region of interest" description="Disordered" evidence="12">
    <location>
        <begin position="160"/>
        <end position="194"/>
    </location>
</feature>
<feature type="region of interest" description="Disordered" evidence="12">
    <location>
        <begin position="77"/>
        <end position="148"/>
    </location>
</feature>
<evidence type="ECO:0000256" key="6">
    <source>
        <dbReference type="ARBA" id="ARBA00023015"/>
    </source>
</evidence>
<dbReference type="SUPFAM" id="SSF57667">
    <property type="entry name" value="beta-beta-alpha zinc fingers"/>
    <property type="match status" value="1"/>
</dbReference>
<dbReference type="EMBL" id="KN831953">
    <property type="protein sequence ID" value="KIO09886.1"/>
    <property type="molecule type" value="Genomic_DNA"/>
</dbReference>
<evidence type="ECO:0000256" key="8">
    <source>
        <dbReference type="ARBA" id="ARBA00023163"/>
    </source>
</evidence>
<dbReference type="GO" id="GO:0000122">
    <property type="term" value="P:negative regulation of transcription by RNA polymerase II"/>
    <property type="evidence" value="ECO:0007669"/>
    <property type="project" value="UniProtKB-ARBA"/>
</dbReference>
<keyword evidence="7" id="KW-0238">DNA-binding</keyword>
<keyword evidence="4 11" id="KW-0863">Zinc-finger</keyword>
<dbReference type="PANTHER" id="PTHR23233:SF84">
    <property type="entry name" value="FI23031P1"/>
    <property type="match status" value="1"/>
</dbReference>
<comment type="similarity">
    <text evidence="10">Belongs to the sal C2H2-type zinc-finger protein family.</text>
</comment>
<evidence type="ECO:0000259" key="13">
    <source>
        <dbReference type="PROSITE" id="PS50157"/>
    </source>
</evidence>
<dbReference type="HOGENOM" id="CLU_075886_0_0_1"/>
<evidence type="ECO:0000256" key="9">
    <source>
        <dbReference type="ARBA" id="ARBA00023242"/>
    </source>
</evidence>
<reference evidence="15" key="2">
    <citation type="submission" date="2015-01" db="EMBL/GenBank/DDBJ databases">
        <title>Evolutionary Origins and Diversification of the Mycorrhizal Mutualists.</title>
        <authorList>
            <consortium name="DOE Joint Genome Institute"/>
            <consortium name="Mycorrhizal Genomics Consortium"/>
            <person name="Kohler A."/>
            <person name="Kuo A."/>
            <person name="Nagy L.G."/>
            <person name="Floudas D."/>
            <person name="Copeland A."/>
            <person name="Barry K.W."/>
            <person name="Cichocki N."/>
            <person name="Veneault-Fourrey C."/>
            <person name="LaButti K."/>
            <person name="Lindquist E.A."/>
            <person name="Lipzen A."/>
            <person name="Lundell T."/>
            <person name="Morin E."/>
            <person name="Murat C."/>
            <person name="Riley R."/>
            <person name="Ohm R."/>
            <person name="Sun H."/>
            <person name="Tunlid A."/>
            <person name="Henrissat B."/>
            <person name="Grigoriev I.V."/>
            <person name="Hibbett D.S."/>
            <person name="Martin F."/>
        </authorList>
    </citation>
    <scope>NUCLEOTIDE SEQUENCE [LARGE SCALE GENOMIC DNA]</scope>
    <source>
        <strain evidence="15">Marx 270</strain>
    </source>
</reference>
<evidence type="ECO:0000256" key="7">
    <source>
        <dbReference type="ARBA" id="ARBA00023125"/>
    </source>
</evidence>
<accession>A0A0C3PM81</accession>
<feature type="compositionally biased region" description="Basic and acidic residues" evidence="12">
    <location>
        <begin position="314"/>
        <end position="323"/>
    </location>
</feature>
<evidence type="ECO:0000256" key="3">
    <source>
        <dbReference type="ARBA" id="ARBA00022737"/>
    </source>
</evidence>
<evidence type="ECO:0000256" key="4">
    <source>
        <dbReference type="ARBA" id="ARBA00022771"/>
    </source>
</evidence>
<protein>
    <recommendedName>
        <fullName evidence="13">C2H2-type domain-containing protein</fullName>
    </recommendedName>
</protein>
<dbReference type="STRING" id="870435.A0A0C3PM81"/>
<proteinExistence type="inferred from homology"/>
<dbReference type="OrthoDB" id="6077919at2759"/>
<organism evidence="14 15">
    <name type="scientific">Pisolithus tinctorius Marx 270</name>
    <dbReference type="NCBI Taxonomy" id="870435"/>
    <lineage>
        <taxon>Eukaryota</taxon>
        <taxon>Fungi</taxon>
        <taxon>Dikarya</taxon>
        <taxon>Basidiomycota</taxon>
        <taxon>Agaricomycotina</taxon>
        <taxon>Agaricomycetes</taxon>
        <taxon>Agaricomycetidae</taxon>
        <taxon>Boletales</taxon>
        <taxon>Sclerodermatineae</taxon>
        <taxon>Pisolithaceae</taxon>
        <taxon>Pisolithus</taxon>
    </lineage>
</organism>
<keyword evidence="3" id="KW-0677">Repeat</keyword>
<name>A0A0C3PM81_PISTI</name>
<dbReference type="Gene3D" id="3.30.160.60">
    <property type="entry name" value="Classic Zinc Finger"/>
    <property type="match status" value="2"/>
</dbReference>
<comment type="subcellular location">
    <subcellularLocation>
        <location evidence="1">Nucleus</location>
    </subcellularLocation>
</comment>
<keyword evidence="6" id="KW-0805">Transcription regulation</keyword>
<feature type="compositionally biased region" description="Polar residues" evidence="12">
    <location>
        <begin position="227"/>
        <end position="241"/>
    </location>
</feature>
<keyword evidence="15" id="KW-1185">Reference proteome</keyword>
<gene>
    <name evidence="14" type="ORF">M404DRAFT_217927</name>
</gene>
<dbReference type="AlphaFoldDB" id="A0A0C3PM81"/>
<feature type="region of interest" description="Disordered" evidence="12">
    <location>
        <begin position="210"/>
        <end position="241"/>
    </location>
</feature>
<feature type="region of interest" description="Disordered" evidence="12">
    <location>
        <begin position="301"/>
        <end position="323"/>
    </location>
</feature>
<dbReference type="Pfam" id="PF00096">
    <property type="entry name" value="zf-C2H2"/>
    <property type="match status" value="2"/>
</dbReference>
<dbReference type="Proteomes" id="UP000054217">
    <property type="component" value="Unassembled WGS sequence"/>
</dbReference>
<dbReference type="FunFam" id="3.30.160.60:FF:001465">
    <property type="entry name" value="Zinc finger protein 560"/>
    <property type="match status" value="1"/>
</dbReference>
<dbReference type="GO" id="GO:0000978">
    <property type="term" value="F:RNA polymerase II cis-regulatory region sequence-specific DNA binding"/>
    <property type="evidence" value="ECO:0007669"/>
    <property type="project" value="TreeGrafter"/>
</dbReference>
<evidence type="ECO:0000256" key="11">
    <source>
        <dbReference type="PROSITE-ProRule" id="PRU00042"/>
    </source>
</evidence>
<dbReference type="PANTHER" id="PTHR23233">
    <property type="entry name" value="SAL-LIKE PROTEIN"/>
    <property type="match status" value="1"/>
</dbReference>
<keyword evidence="5" id="KW-0862">Zinc</keyword>
<feature type="domain" description="C2H2-type" evidence="13">
    <location>
        <begin position="275"/>
        <end position="299"/>
    </location>
</feature>
<evidence type="ECO:0000256" key="1">
    <source>
        <dbReference type="ARBA" id="ARBA00004123"/>
    </source>
</evidence>
<sequence>MPWIPCPCIGCFHTSHSSWWADEDFRLGTLHCTIKQPLGVQLPTYPTFFTMSNFSGHREEGRPTLPPVRDLFREELSCSPRPPVTSTPPWIVPSTSSERDPYRRPPQANSCFQSSSTTLSSQERHDPRVASLPYNNPIGRDNSPISHYHPQHRHIRQECAPFDVSQRRPSHDQVCPPSGSHMYFDQSPPPYPGSSCPPVAGMSARHASLVPYPDSRTQPQRRDPLVGSSTSETSHNSPTSSVSTMKYECMYCGKGFTRPSSLKIHLNSHTGERPFVCTFEGCGRSFSVLSNMRRHARVHVEAPGRQNEASGDELSDRHSPAER</sequence>
<dbReference type="InterPro" id="IPR051565">
    <property type="entry name" value="Sal_C2H2-zinc-finger"/>
</dbReference>
<keyword evidence="2" id="KW-0479">Metal-binding</keyword>
<feature type="domain" description="C2H2-type" evidence="13">
    <location>
        <begin position="247"/>
        <end position="274"/>
    </location>
</feature>
<dbReference type="PROSITE" id="PS50157">
    <property type="entry name" value="ZINC_FINGER_C2H2_2"/>
    <property type="match status" value="2"/>
</dbReference>